<dbReference type="PROSITE" id="PS51352">
    <property type="entry name" value="THIOREDOXIN_2"/>
    <property type="match status" value="1"/>
</dbReference>
<dbReference type="PANTHER" id="PTHR42852:SF17">
    <property type="entry name" value="THIOREDOXIN-LIKE PROTEIN HI_1115"/>
    <property type="match status" value="1"/>
</dbReference>
<dbReference type="GO" id="GO:0016491">
    <property type="term" value="F:oxidoreductase activity"/>
    <property type="evidence" value="ECO:0007669"/>
    <property type="project" value="InterPro"/>
</dbReference>
<name>A0A9D1UBD4_9FIRM</name>
<reference evidence="3" key="1">
    <citation type="journal article" date="2021" name="PeerJ">
        <title>Extensive microbial diversity within the chicken gut microbiome revealed by metagenomics and culture.</title>
        <authorList>
            <person name="Gilroy R."/>
            <person name="Ravi A."/>
            <person name="Getino M."/>
            <person name="Pursley I."/>
            <person name="Horton D.L."/>
            <person name="Alikhan N.F."/>
            <person name="Baker D."/>
            <person name="Gharbi K."/>
            <person name="Hall N."/>
            <person name="Watson M."/>
            <person name="Adriaenssens E.M."/>
            <person name="Foster-Nyarko E."/>
            <person name="Jarju S."/>
            <person name="Secka A."/>
            <person name="Antonio M."/>
            <person name="Oren A."/>
            <person name="Chaudhuri R.R."/>
            <person name="La Ragione R."/>
            <person name="Hildebrand F."/>
            <person name="Pallen M.J."/>
        </authorList>
    </citation>
    <scope>NUCLEOTIDE SEQUENCE</scope>
    <source>
        <strain evidence="3">CHK195-6426</strain>
    </source>
</reference>
<dbReference type="AlphaFoldDB" id="A0A9D1UBD4"/>
<evidence type="ECO:0000259" key="2">
    <source>
        <dbReference type="PROSITE" id="PS51352"/>
    </source>
</evidence>
<dbReference type="PANTHER" id="PTHR42852">
    <property type="entry name" value="THIOL:DISULFIDE INTERCHANGE PROTEIN DSBE"/>
    <property type="match status" value="1"/>
</dbReference>
<feature type="domain" description="Thioredoxin" evidence="2">
    <location>
        <begin position="71"/>
        <end position="212"/>
    </location>
</feature>
<dbReference type="Pfam" id="PF00578">
    <property type="entry name" value="AhpC-TSA"/>
    <property type="match status" value="1"/>
</dbReference>
<dbReference type="InterPro" id="IPR017937">
    <property type="entry name" value="Thioredoxin_CS"/>
</dbReference>
<protein>
    <submittedName>
        <fullName evidence="3">TlpA family protein disulfide reductase</fullName>
    </submittedName>
</protein>
<evidence type="ECO:0000256" key="1">
    <source>
        <dbReference type="SAM" id="MobiDB-lite"/>
    </source>
</evidence>
<dbReference type="Gene3D" id="3.40.30.10">
    <property type="entry name" value="Glutaredoxin"/>
    <property type="match status" value="1"/>
</dbReference>
<gene>
    <name evidence="3" type="ORF">H9742_02565</name>
</gene>
<accession>A0A9D1UBD4</accession>
<dbReference type="EMBL" id="DXGH01000012">
    <property type="protein sequence ID" value="HIW80401.1"/>
    <property type="molecule type" value="Genomic_DNA"/>
</dbReference>
<dbReference type="InterPro" id="IPR013766">
    <property type="entry name" value="Thioredoxin_domain"/>
</dbReference>
<dbReference type="PROSITE" id="PS00194">
    <property type="entry name" value="THIOREDOXIN_1"/>
    <property type="match status" value="1"/>
</dbReference>
<dbReference type="CDD" id="cd02966">
    <property type="entry name" value="TlpA_like_family"/>
    <property type="match status" value="1"/>
</dbReference>
<dbReference type="GO" id="GO:0016209">
    <property type="term" value="F:antioxidant activity"/>
    <property type="evidence" value="ECO:0007669"/>
    <property type="project" value="InterPro"/>
</dbReference>
<comment type="caution">
    <text evidence="3">The sequence shown here is derived from an EMBL/GenBank/DDBJ whole genome shotgun (WGS) entry which is preliminary data.</text>
</comment>
<dbReference type="InterPro" id="IPR050553">
    <property type="entry name" value="Thioredoxin_ResA/DsbE_sf"/>
</dbReference>
<evidence type="ECO:0000313" key="3">
    <source>
        <dbReference type="EMBL" id="HIW80401.1"/>
    </source>
</evidence>
<dbReference type="SUPFAM" id="SSF52833">
    <property type="entry name" value="Thioredoxin-like"/>
    <property type="match status" value="1"/>
</dbReference>
<sequence length="216" mass="23177">MKNKKGFVALLAALVLLLAGAMILYQFLAKNRQPDMLGAVEEGAAEETDAGENAQAGQQTASGEETEDTAQGSGVAAPDFTVLDAQGNEVKLSDFQGKPVVLNFWASWCGPCKSEMPDFDAAYAEYGEEVQFMMINLTDGSRETLETAAEFVEEQGYSFPVYYDTESQGAIAYGVMAIPTTYFIDAQGNAVARAMSALDRETLEQGIGMILESVSD</sequence>
<dbReference type="InterPro" id="IPR000866">
    <property type="entry name" value="AhpC/TSA"/>
</dbReference>
<organism evidence="3 4">
    <name type="scientific">Candidatus Acetatifactor stercoripullorum</name>
    <dbReference type="NCBI Taxonomy" id="2838414"/>
    <lineage>
        <taxon>Bacteria</taxon>
        <taxon>Bacillati</taxon>
        <taxon>Bacillota</taxon>
        <taxon>Clostridia</taxon>
        <taxon>Lachnospirales</taxon>
        <taxon>Lachnospiraceae</taxon>
        <taxon>Acetatifactor</taxon>
    </lineage>
</organism>
<proteinExistence type="predicted"/>
<evidence type="ECO:0000313" key="4">
    <source>
        <dbReference type="Proteomes" id="UP000824265"/>
    </source>
</evidence>
<feature type="region of interest" description="Disordered" evidence="1">
    <location>
        <begin position="42"/>
        <end position="73"/>
    </location>
</feature>
<reference evidence="3" key="2">
    <citation type="submission" date="2021-04" db="EMBL/GenBank/DDBJ databases">
        <authorList>
            <person name="Gilroy R."/>
        </authorList>
    </citation>
    <scope>NUCLEOTIDE SEQUENCE</scope>
    <source>
        <strain evidence="3">CHK195-6426</strain>
    </source>
</reference>
<dbReference type="InterPro" id="IPR036249">
    <property type="entry name" value="Thioredoxin-like_sf"/>
</dbReference>
<dbReference type="Proteomes" id="UP000824265">
    <property type="component" value="Unassembled WGS sequence"/>
</dbReference>
<dbReference type="RefSeq" id="WP_318702841.1">
    <property type="nucleotide sequence ID" value="NZ_CALWMU010000065.1"/>
</dbReference>